<evidence type="ECO:0000313" key="6">
    <source>
        <dbReference type="Proteomes" id="UP001330827"/>
    </source>
</evidence>
<dbReference type="EMBL" id="VIWW01000001">
    <property type="protein sequence ID" value="TWG07140.1"/>
    <property type="molecule type" value="Genomic_DNA"/>
</dbReference>
<sequence>MKIRTFIATASLVASGSLMAFSGSAQAALYTTCVGDGGAVTVSNDLVVPAGKSCTLTGTKVKGTVTVEAGADLVAAGATFNGTVTVKENAYLDLTDTTVKGALTTRSAFGAHLEKSSLKAVDATKGFVYAVDSTLGGNVSTTAGELYVSGSTLSGSLTGEGNQYSDVYDSTVKGALTIDGNTLGGVFCASEVYGVATYTGNADNLQIGGEGLLGSCAGASYFGGDLKITDNTADAVLDNAIVRGGLTATGNNPVLVVGELARIRGAVTGDTAAAGKSLARSAKKAAPQDRGADLAAKATERAAAARADAGAAGDSGL</sequence>
<keyword evidence="6" id="KW-1185">Reference proteome</keyword>
<reference evidence="3 5" key="1">
    <citation type="submission" date="2019-06" db="EMBL/GenBank/DDBJ databases">
        <title>Sequencing the genomes of 1000 actinobacteria strains.</title>
        <authorList>
            <person name="Klenk H.-P."/>
        </authorList>
    </citation>
    <scope>NUCLEOTIDE SEQUENCE [LARGE SCALE GENOMIC DNA]</scope>
    <source>
        <strain evidence="3 5">DSM 42059</strain>
    </source>
</reference>
<dbReference type="Proteomes" id="UP001330827">
    <property type="component" value="Chromosome"/>
</dbReference>
<proteinExistence type="predicted"/>
<gene>
    <name evidence="3" type="ORF">FHX80_115644</name>
    <name evidence="4" type="ORF">OIE64_03625</name>
</gene>
<dbReference type="RefSeq" id="WP_145766786.1">
    <property type="nucleotide sequence ID" value="NZ_CP109114.1"/>
</dbReference>
<organism evidence="3 5">
    <name type="scientific">Streptomyces brevispora</name>
    <dbReference type="NCBI Taxonomy" id="887462"/>
    <lineage>
        <taxon>Bacteria</taxon>
        <taxon>Bacillati</taxon>
        <taxon>Actinomycetota</taxon>
        <taxon>Actinomycetes</taxon>
        <taxon>Kitasatosporales</taxon>
        <taxon>Streptomycetaceae</taxon>
        <taxon>Streptomyces</taxon>
    </lineage>
</organism>
<evidence type="ECO:0000313" key="3">
    <source>
        <dbReference type="EMBL" id="TWG07140.1"/>
    </source>
</evidence>
<evidence type="ECO:0000313" key="4">
    <source>
        <dbReference type="EMBL" id="WSC12024.1"/>
    </source>
</evidence>
<accession>A0A561V6B1</accession>
<feature type="chain" id="PRO_5021907836" description="Autotransporter-associated beta strand protein" evidence="2">
    <location>
        <begin position="28"/>
        <end position="317"/>
    </location>
</feature>
<protein>
    <recommendedName>
        <fullName evidence="7">Autotransporter-associated beta strand protein</fullName>
    </recommendedName>
</protein>
<reference evidence="4 6" key="2">
    <citation type="submission" date="2022-10" db="EMBL/GenBank/DDBJ databases">
        <title>The complete genomes of actinobacterial strains from the NBC collection.</title>
        <authorList>
            <person name="Joergensen T.S."/>
            <person name="Alvarez Arevalo M."/>
            <person name="Sterndorff E.B."/>
            <person name="Faurdal D."/>
            <person name="Vuksanovic O."/>
            <person name="Mourched A.-S."/>
            <person name="Charusanti P."/>
            <person name="Shaw S."/>
            <person name="Blin K."/>
            <person name="Weber T."/>
        </authorList>
    </citation>
    <scope>NUCLEOTIDE SEQUENCE [LARGE SCALE GENOMIC DNA]</scope>
    <source>
        <strain evidence="4 6">NBC 01769</strain>
    </source>
</reference>
<evidence type="ECO:0008006" key="7">
    <source>
        <dbReference type="Google" id="ProtNLM"/>
    </source>
</evidence>
<keyword evidence="2" id="KW-0732">Signal</keyword>
<evidence type="ECO:0000256" key="1">
    <source>
        <dbReference type="SAM" id="MobiDB-lite"/>
    </source>
</evidence>
<evidence type="ECO:0000313" key="5">
    <source>
        <dbReference type="Proteomes" id="UP000318186"/>
    </source>
</evidence>
<dbReference type="AlphaFoldDB" id="A0A561V6B1"/>
<dbReference type="Proteomes" id="UP000318186">
    <property type="component" value="Unassembled WGS sequence"/>
</dbReference>
<dbReference type="OrthoDB" id="5149096at2"/>
<feature type="region of interest" description="Disordered" evidence="1">
    <location>
        <begin position="278"/>
        <end position="297"/>
    </location>
</feature>
<feature type="signal peptide" evidence="2">
    <location>
        <begin position="1"/>
        <end position="27"/>
    </location>
</feature>
<name>A0A561V6B1_9ACTN</name>
<evidence type="ECO:0000256" key="2">
    <source>
        <dbReference type="SAM" id="SignalP"/>
    </source>
</evidence>
<dbReference type="EMBL" id="CP109114">
    <property type="protein sequence ID" value="WSC12024.1"/>
    <property type="molecule type" value="Genomic_DNA"/>
</dbReference>